<feature type="transmembrane region" description="Helical" evidence="1">
    <location>
        <begin position="163"/>
        <end position="182"/>
    </location>
</feature>
<evidence type="ECO:0000313" key="3">
    <source>
        <dbReference type="Proteomes" id="UP000598997"/>
    </source>
</evidence>
<dbReference type="EMBL" id="BMIO01000006">
    <property type="protein sequence ID" value="GGD47251.1"/>
    <property type="molecule type" value="Genomic_DNA"/>
</dbReference>
<evidence type="ECO:0000256" key="1">
    <source>
        <dbReference type="SAM" id="Phobius"/>
    </source>
</evidence>
<feature type="transmembrane region" description="Helical" evidence="1">
    <location>
        <begin position="194"/>
        <end position="211"/>
    </location>
</feature>
<evidence type="ECO:0000313" key="2">
    <source>
        <dbReference type="EMBL" id="GGD47251.1"/>
    </source>
</evidence>
<reference evidence="2 3" key="1">
    <citation type="journal article" date="2014" name="Int. J. Syst. Evol. Microbiol.">
        <title>Complete genome sequence of Corynebacterium casei LMG S-19264T (=DSM 44701T), isolated from a smear-ripened cheese.</title>
        <authorList>
            <consortium name="US DOE Joint Genome Institute (JGI-PGF)"/>
            <person name="Walter F."/>
            <person name="Albersmeier A."/>
            <person name="Kalinowski J."/>
            <person name="Ruckert C."/>
        </authorList>
    </citation>
    <scope>NUCLEOTIDE SEQUENCE [LARGE SCALE GENOMIC DNA]</scope>
    <source>
        <strain evidence="2 3">CGMCC 1.15358</strain>
    </source>
</reference>
<keyword evidence="1" id="KW-1133">Transmembrane helix</keyword>
<keyword evidence="3" id="KW-1185">Reference proteome</keyword>
<protein>
    <submittedName>
        <fullName evidence="2">Uncharacterized protein</fullName>
    </submittedName>
</protein>
<keyword evidence="1" id="KW-0812">Transmembrane</keyword>
<feature type="transmembrane region" description="Helical" evidence="1">
    <location>
        <begin position="21"/>
        <end position="46"/>
    </location>
</feature>
<feature type="transmembrane region" description="Helical" evidence="1">
    <location>
        <begin position="52"/>
        <end position="75"/>
    </location>
</feature>
<feature type="transmembrane region" description="Helical" evidence="1">
    <location>
        <begin position="133"/>
        <end position="151"/>
    </location>
</feature>
<gene>
    <name evidence="2" type="ORF">GCM10010989_21910</name>
</gene>
<comment type="caution">
    <text evidence="2">The sequence shown here is derived from an EMBL/GenBank/DDBJ whole genome shotgun (WGS) entry which is preliminary data.</text>
</comment>
<keyword evidence="1" id="KW-0472">Membrane</keyword>
<dbReference type="Proteomes" id="UP000598997">
    <property type="component" value="Unassembled WGS sequence"/>
</dbReference>
<sequence length="215" mass="22966">MMAMTENPAEEGRLGQSTAARITLASLSGIAAVFCLGIVTGVTAGFLEKGDLSVRAGTIGAVCFAIGLLLLWVAFRQVRAIFAEPMGKNTRRARLMMGVSVLVGVVFGVLMAVGEKGESPILSGADLSPTIAIILAIGALVIVPVLTWVWWRALDEHEAGAYSDGAVVALNFNLSVTAAWWVLARGGLMEPVEAMPVFMLTIVIWSAIWLWKRYF</sequence>
<accession>A0A916YJG1</accession>
<organism evidence="2 3">
    <name type="scientific">Croceicoccus pelagius</name>
    <dbReference type="NCBI Taxonomy" id="1703341"/>
    <lineage>
        <taxon>Bacteria</taxon>
        <taxon>Pseudomonadati</taxon>
        <taxon>Pseudomonadota</taxon>
        <taxon>Alphaproteobacteria</taxon>
        <taxon>Sphingomonadales</taxon>
        <taxon>Erythrobacteraceae</taxon>
        <taxon>Croceicoccus</taxon>
    </lineage>
</organism>
<name>A0A916YJG1_9SPHN</name>
<feature type="transmembrane region" description="Helical" evidence="1">
    <location>
        <begin position="95"/>
        <end position="113"/>
    </location>
</feature>
<proteinExistence type="predicted"/>
<dbReference type="RefSeq" id="WP_172807448.1">
    <property type="nucleotide sequence ID" value="NZ_LYWY01000018.1"/>
</dbReference>
<dbReference type="AlphaFoldDB" id="A0A916YJG1"/>